<proteinExistence type="predicted"/>
<dbReference type="RefSeq" id="YP_010761226.1">
    <property type="nucleotide sequence ID" value="NC_073593.1"/>
</dbReference>
<evidence type="ECO:0000313" key="1">
    <source>
        <dbReference type="EMBL" id="QAY16113.1"/>
    </source>
</evidence>
<dbReference type="Gene3D" id="1.10.30.50">
    <property type="match status" value="1"/>
</dbReference>
<gene>
    <name evidence="1" type="primary">62</name>
    <name evidence="1" type="ORF">SEA_ELESAR_62</name>
</gene>
<dbReference type="Proteomes" id="UP000290693">
    <property type="component" value="Segment"/>
</dbReference>
<keyword evidence="1" id="KW-0540">Nuclease</keyword>
<keyword evidence="2" id="KW-1185">Reference proteome</keyword>
<evidence type="ECO:0000313" key="2">
    <source>
        <dbReference type="Proteomes" id="UP000290693"/>
    </source>
</evidence>
<protein>
    <submittedName>
        <fullName evidence="1">HNH endonuclease</fullName>
    </submittedName>
</protein>
<accession>A0A411CQW9</accession>
<reference evidence="1 2" key="1">
    <citation type="submission" date="2019-01" db="EMBL/GenBank/DDBJ databases">
        <authorList>
            <person name="Adair T.L."/>
            <person name="Lucas L.G."/>
            <person name="Young A.M."/>
            <person name="Antrich S.C."/>
            <person name="Baird A.G."/>
            <person name="Dunn E.L."/>
            <person name="Fernandes B.I."/>
            <person name="Fraley E.G."/>
            <person name="Ghanem A.X."/>
            <person name="Gilbert M.G."/>
            <person name="Morris T.B."/>
            <person name="Nortch B.D."/>
            <person name="Overcash M.E."/>
            <person name="Pavleszek K.E."/>
            <person name="Pellegrini L.I.O."/>
            <person name="Pham L.T."/>
            <person name="Rule L.S."/>
            <person name="Schultz E.M."/>
            <person name="Smith J."/>
            <person name="Thong B.J."/>
            <person name="Turner H.A."/>
            <person name="Walker G."/>
            <person name="Whitaker Z.J."/>
            <person name="Wilsey R.N."/>
            <person name="Yanney R.L."/>
            <person name="Klyczek K."/>
            <person name="Garlena R.A."/>
            <person name="Russell D.A."/>
            <person name="Pope W.H."/>
            <person name="Jacobs-Sera D."/>
            <person name="Hatfull G.F."/>
        </authorList>
    </citation>
    <scope>NUCLEOTIDE SEQUENCE [LARGE SCALE GENOMIC DNA]</scope>
</reference>
<dbReference type="KEGG" id="vg:80034342"/>
<name>A0A411CQW9_9CAUD</name>
<organism evidence="1 2">
    <name type="scientific">Arthrobacter phage Elesar</name>
    <dbReference type="NCBI Taxonomy" id="2510522"/>
    <lineage>
        <taxon>Viruses</taxon>
        <taxon>Duplodnaviria</taxon>
        <taxon>Heunggongvirae</taxon>
        <taxon>Uroviricota</taxon>
        <taxon>Caudoviricetes</taxon>
        <taxon>Daemsvirinae</taxon>
        <taxon>Elesarvirus</taxon>
        <taxon>Elesarvirus elesar</taxon>
    </lineage>
</organism>
<sequence>MCSDGGGGFDVNGLHIPAWSGRRRVEALLWVKAEGRRKASACVICQQSIDYSLESPHPQSCSVQHLKPRSIYPHLTWDRSNWAPAHLDCNKSAGVTEDLGMGVTSEDW</sequence>
<dbReference type="GO" id="GO:0004519">
    <property type="term" value="F:endonuclease activity"/>
    <property type="evidence" value="ECO:0007669"/>
    <property type="project" value="UniProtKB-KW"/>
</dbReference>
<dbReference type="GeneID" id="80034342"/>
<keyword evidence="1" id="KW-0255">Endonuclease</keyword>
<keyword evidence="1" id="KW-0378">Hydrolase</keyword>
<dbReference type="EMBL" id="MK392368">
    <property type="protein sequence ID" value="QAY16113.1"/>
    <property type="molecule type" value="Genomic_DNA"/>
</dbReference>